<dbReference type="InterPro" id="IPR012925">
    <property type="entry name" value="TipAS_dom"/>
</dbReference>
<dbReference type="PANTHER" id="PTHR30204:SF90">
    <property type="entry name" value="HTH-TYPE TRANSCRIPTIONAL ACTIVATOR MTA"/>
    <property type="match status" value="1"/>
</dbReference>
<dbReference type="Gene3D" id="1.10.1660.10">
    <property type="match status" value="1"/>
</dbReference>
<dbReference type="CDD" id="cd01106">
    <property type="entry name" value="HTH_TipAL-Mta"/>
    <property type="match status" value="1"/>
</dbReference>
<organism evidence="6">
    <name type="scientific">marine metagenome</name>
    <dbReference type="NCBI Taxonomy" id="408172"/>
    <lineage>
        <taxon>unclassified sequences</taxon>
        <taxon>metagenomes</taxon>
        <taxon>ecological metagenomes</taxon>
    </lineage>
</organism>
<dbReference type="Gene3D" id="1.10.490.50">
    <property type="entry name" value="Antibiotic binding domain of TipA-like multidrug resistance regulators"/>
    <property type="match status" value="1"/>
</dbReference>
<evidence type="ECO:0000256" key="2">
    <source>
        <dbReference type="ARBA" id="ARBA00023125"/>
    </source>
</evidence>
<dbReference type="PANTHER" id="PTHR30204">
    <property type="entry name" value="REDOX-CYCLING DRUG-SENSING TRANSCRIPTIONAL ACTIVATOR SOXR"/>
    <property type="match status" value="1"/>
</dbReference>
<dbReference type="PROSITE" id="PS50937">
    <property type="entry name" value="HTH_MERR_2"/>
    <property type="match status" value="1"/>
</dbReference>
<dbReference type="GO" id="GO:0003700">
    <property type="term" value="F:DNA-binding transcription factor activity"/>
    <property type="evidence" value="ECO:0007669"/>
    <property type="project" value="InterPro"/>
</dbReference>
<dbReference type="SMART" id="SM00422">
    <property type="entry name" value="HTH_MERR"/>
    <property type="match status" value="1"/>
</dbReference>
<dbReference type="Pfam" id="PF13411">
    <property type="entry name" value="MerR_1"/>
    <property type="match status" value="1"/>
</dbReference>
<evidence type="ECO:0000256" key="1">
    <source>
        <dbReference type="ARBA" id="ARBA00023015"/>
    </source>
</evidence>
<keyword evidence="4" id="KW-0804">Transcription</keyword>
<accession>A0A382AQG1</accession>
<keyword evidence="3" id="KW-0010">Activator</keyword>
<dbReference type="PRINTS" id="PR00040">
    <property type="entry name" value="HTHMERR"/>
</dbReference>
<dbReference type="GO" id="GO:0003677">
    <property type="term" value="F:DNA binding"/>
    <property type="evidence" value="ECO:0007669"/>
    <property type="project" value="UniProtKB-KW"/>
</dbReference>
<dbReference type="AlphaFoldDB" id="A0A382AQG1"/>
<dbReference type="Pfam" id="PF07739">
    <property type="entry name" value="TipAS"/>
    <property type="match status" value="1"/>
</dbReference>
<keyword evidence="2" id="KW-0238">DNA-binding</keyword>
<sequence>MKVGELTKRTGLTVRTLHHYDEIGLLAPAERTSSGHRLYGETELRRLQEIVSLKSVGLPLKEIKEYLLRDEASLDGVLELQVERINQQIAGRKQILALIQELRQRLRSPKGVSLEELTRTIEVTMKYEKYYTPEQLEQLEEHAGEVGEERIQAVQQEWTELFAAYQASMEEGCDPASDEVQALARKSAALIQEFTGGDEAIAASLGNMYKTEGGEGISSSHGMNTSPELWEYMGKAGAVLRGDS</sequence>
<evidence type="ECO:0000259" key="5">
    <source>
        <dbReference type="PROSITE" id="PS50937"/>
    </source>
</evidence>
<reference evidence="6" key="1">
    <citation type="submission" date="2018-05" db="EMBL/GenBank/DDBJ databases">
        <authorList>
            <person name="Lanie J.A."/>
            <person name="Ng W.-L."/>
            <person name="Kazmierczak K.M."/>
            <person name="Andrzejewski T.M."/>
            <person name="Davidsen T.M."/>
            <person name="Wayne K.J."/>
            <person name="Tettelin H."/>
            <person name="Glass J.I."/>
            <person name="Rusch D."/>
            <person name="Podicherti R."/>
            <person name="Tsui H.-C.T."/>
            <person name="Winkler M.E."/>
        </authorList>
    </citation>
    <scope>NUCLEOTIDE SEQUENCE</scope>
</reference>
<keyword evidence="1" id="KW-0805">Transcription regulation</keyword>
<dbReference type="EMBL" id="UINC01026222">
    <property type="protein sequence ID" value="SVB03283.1"/>
    <property type="molecule type" value="Genomic_DNA"/>
</dbReference>
<proteinExistence type="predicted"/>
<protein>
    <recommendedName>
        <fullName evidence="5">HTH merR-type domain-containing protein</fullName>
    </recommendedName>
</protein>
<gene>
    <name evidence="6" type="ORF">METZ01_LOCUS156137</name>
</gene>
<evidence type="ECO:0000256" key="3">
    <source>
        <dbReference type="ARBA" id="ARBA00023159"/>
    </source>
</evidence>
<dbReference type="InterPro" id="IPR000551">
    <property type="entry name" value="MerR-type_HTH_dom"/>
</dbReference>
<dbReference type="InterPro" id="IPR009061">
    <property type="entry name" value="DNA-bd_dom_put_sf"/>
</dbReference>
<feature type="domain" description="HTH merR-type" evidence="5">
    <location>
        <begin position="1"/>
        <end position="69"/>
    </location>
</feature>
<name>A0A382AQG1_9ZZZZ</name>
<evidence type="ECO:0000256" key="4">
    <source>
        <dbReference type="ARBA" id="ARBA00023163"/>
    </source>
</evidence>
<dbReference type="InterPro" id="IPR036244">
    <property type="entry name" value="TipA-like_antibiotic-bd"/>
</dbReference>
<evidence type="ECO:0000313" key="6">
    <source>
        <dbReference type="EMBL" id="SVB03283.1"/>
    </source>
</evidence>
<dbReference type="SUPFAM" id="SSF89082">
    <property type="entry name" value="Antibiotic binding domain of TipA-like multidrug resistance regulators"/>
    <property type="match status" value="1"/>
</dbReference>
<dbReference type="SUPFAM" id="SSF46955">
    <property type="entry name" value="Putative DNA-binding domain"/>
    <property type="match status" value="1"/>
</dbReference>
<dbReference type="InterPro" id="IPR047057">
    <property type="entry name" value="MerR_fam"/>
</dbReference>